<evidence type="ECO:0000313" key="4">
    <source>
        <dbReference type="Proteomes" id="UP001651690"/>
    </source>
</evidence>
<keyword evidence="2" id="KW-0812">Transmembrane</keyword>
<feature type="region of interest" description="Disordered" evidence="1">
    <location>
        <begin position="1"/>
        <end position="70"/>
    </location>
</feature>
<feature type="compositionally biased region" description="Gly residues" evidence="1">
    <location>
        <begin position="162"/>
        <end position="172"/>
    </location>
</feature>
<accession>A0ABT1M685</accession>
<dbReference type="EMBL" id="JANDBD010000009">
    <property type="protein sequence ID" value="MCP9274681.1"/>
    <property type="molecule type" value="Genomic_DNA"/>
</dbReference>
<feature type="compositionally biased region" description="Low complexity" evidence="1">
    <location>
        <begin position="124"/>
        <end position="145"/>
    </location>
</feature>
<dbReference type="Proteomes" id="UP001651690">
    <property type="component" value="Unassembled WGS sequence"/>
</dbReference>
<evidence type="ECO:0000256" key="2">
    <source>
        <dbReference type="SAM" id="Phobius"/>
    </source>
</evidence>
<reference evidence="3 4" key="1">
    <citation type="submission" date="2022-06" db="EMBL/GenBank/DDBJ databases">
        <title>Mycolicibacterium sp. CAU 1645 isolated from seawater.</title>
        <authorList>
            <person name="Kim W."/>
        </authorList>
    </citation>
    <scope>NUCLEOTIDE SEQUENCE [LARGE SCALE GENOMIC DNA]</scope>
    <source>
        <strain evidence="3 4">CAU 1645</strain>
    </source>
</reference>
<evidence type="ECO:0000256" key="1">
    <source>
        <dbReference type="SAM" id="MobiDB-lite"/>
    </source>
</evidence>
<feature type="compositionally biased region" description="Pro residues" evidence="1">
    <location>
        <begin position="146"/>
        <end position="159"/>
    </location>
</feature>
<dbReference type="RefSeq" id="WP_255062354.1">
    <property type="nucleotide sequence ID" value="NZ_JANDBD010000009.1"/>
</dbReference>
<sequence length="199" mass="20642">MPESEGSGESVLDDPVDTDQLSVQEPPTPEPDDEFDYLLGTPEREPEPESDTASPQPPVPEDPSFTPFDAFNASTWRFKPAPVPWYRTRPAVVGITAVAIALVALVVAVVLLAFRQPADDDVPAPRTSTTPATATPTTVTATSSALPPPPPPPPPPPVSAPAGGGGGGGGPVGTRPTKKPEINVTRKPISVRPQPRGQG</sequence>
<keyword evidence="2" id="KW-0472">Membrane</keyword>
<feature type="transmembrane region" description="Helical" evidence="2">
    <location>
        <begin position="91"/>
        <end position="114"/>
    </location>
</feature>
<protein>
    <submittedName>
        <fullName evidence="3">Uncharacterized protein</fullName>
    </submittedName>
</protein>
<proteinExistence type="predicted"/>
<gene>
    <name evidence="3" type="ORF">NM203_21035</name>
</gene>
<comment type="caution">
    <text evidence="3">The sequence shown here is derived from an EMBL/GenBank/DDBJ whole genome shotgun (WGS) entry which is preliminary data.</text>
</comment>
<keyword evidence="4" id="KW-1185">Reference proteome</keyword>
<feature type="region of interest" description="Disordered" evidence="1">
    <location>
        <begin position="119"/>
        <end position="199"/>
    </location>
</feature>
<keyword evidence="2" id="KW-1133">Transmembrane helix</keyword>
<evidence type="ECO:0000313" key="3">
    <source>
        <dbReference type="EMBL" id="MCP9274681.1"/>
    </source>
</evidence>
<organism evidence="3 4">
    <name type="scientific">Mycolicibacterium arenosum</name>
    <dbReference type="NCBI Taxonomy" id="2952157"/>
    <lineage>
        <taxon>Bacteria</taxon>
        <taxon>Bacillati</taxon>
        <taxon>Actinomycetota</taxon>
        <taxon>Actinomycetes</taxon>
        <taxon>Mycobacteriales</taxon>
        <taxon>Mycobacteriaceae</taxon>
        <taxon>Mycolicibacterium</taxon>
    </lineage>
</organism>
<name>A0ABT1M685_9MYCO</name>